<name>A0AAD1XER2_EUPCR</name>
<accession>A0AAD1XER2</accession>
<organism evidence="1 2">
    <name type="scientific">Euplotes crassus</name>
    <dbReference type="NCBI Taxonomy" id="5936"/>
    <lineage>
        <taxon>Eukaryota</taxon>
        <taxon>Sar</taxon>
        <taxon>Alveolata</taxon>
        <taxon>Ciliophora</taxon>
        <taxon>Intramacronucleata</taxon>
        <taxon>Spirotrichea</taxon>
        <taxon>Hypotrichia</taxon>
        <taxon>Euplotida</taxon>
        <taxon>Euplotidae</taxon>
        <taxon>Moneuplotes</taxon>
    </lineage>
</organism>
<evidence type="ECO:0000313" key="2">
    <source>
        <dbReference type="Proteomes" id="UP001295684"/>
    </source>
</evidence>
<reference evidence="1" key="1">
    <citation type="submission" date="2023-07" db="EMBL/GenBank/DDBJ databases">
        <authorList>
            <consortium name="AG Swart"/>
            <person name="Singh M."/>
            <person name="Singh A."/>
            <person name="Seah K."/>
            <person name="Emmerich C."/>
        </authorList>
    </citation>
    <scope>NUCLEOTIDE SEQUENCE</scope>
    <source>
        <strain evidence="1">DP1</strain>
    </source>
</reference>
<protein>
    <submittedName>
        <fullName evidence="1">Uncharacterized protein</fullName>
    </submittedName>
</protein>
<evidence type="ECO:0000313" key="1">
    <source>
        <dbReference type="EMBL" id="CAI2368547.1"/>
    </source>
</evidence>
<comment type="caution">
    <text evidence="1">The sequence shown here is derived from an EMBL/GenBank/DDBJ whole genome shotgun (WGS) entry which is preliminary data.</text>
</comment>
<dbReference type="EMBL" id="CAMPGE010009681">
    <property type="protein sequence ID" value="CAI2368547.1"/>
    <property type="molecule type" value="Genomic_DNA"/>
</dbReference>
<gene>
    <name evidence="1" type="ORF">ECRASSUSDP1_LOCUS9840</name>
</gene>
<dbReference type="Proteomes" id="UP001295684">
    <property type="component" value="Unassembled WGS sequence"/>
</dbReference>
<proteinExistence type="predicted"/>
<sequence length="163" mass="19377">MPRSPLKDCNSIQSMIDYFSSKRLSKRTNPPEVRERGINVSDFIRYLTAKSAQQTASFDHRPQNKDAENMGLRIKKINLKSPSQMEQFEHISNIKKKMNNTFMENLEYYKVLPKRRTNFWCKRYRNPSVQELLKDQNEPSNSPRKSKLVSYPYFHIKSRKNKA</sequence>
<dbReference type="AlphaFoldDB" id="A0AAD1XER2"/>
<keyword evidence="2" id="KW-1185">Reference proteome</keyword>